<dbReference type="PANTHER" id="PTHR13904:SF0">
    <property type="entry name" value="U4_U6 SMALL NUCLEAR RIBONUCLEOPROTEIN PRP31"/>
    <property type="match status" value="1"/>
</dbReference>
<dbReference type="InterPro" id="IPR027105">
    <property type="entry name" value="Prp31"/>
</dbReference>
<gene>
    <name evidence="6" type="ORF">KASA_0Q03795G</name>
</gene>
<dbReference type="GO" id="GO:0071011">
    <property type="term" value="C:precatalytic spliceosome"/>
    <property type="evidence" value="ECO:0007669"/>
    <property type="project" value="TreeGrafter"/>
</dbReference>
<name>A0A1X7QX27_9SACH</name>
<proteinExistence type="predicted"/>
<dbReference type="Gene3D" id="1.10.287.4070">
    <property type="match status" value="1"/>
</dbReference>
<feature type="compositionally biased region" description="Basic and acidic residues" evidence="4">
    <location>
        <begin position="364"/>
        <end position="379"/>
    </location>
</feature>
<feature type="region of interest" description="Disordered" evidence="4">
    <location>
        <begin position="1"/>
        <end position="50"/>
    </location>
</feature>
<dbReference type="Gene3D" id="1.10.246.90">
    <property type="entry name" value="Nop domain"/>
    <property type="match status" value="1"/>
</dbReference>
<dbReference type="STRING" id="1789683.A0A1X7QX27"/>
<dbReference type="PROSITE" id="PS51358">
    <property type="entry name" value="NOP"/>
    <property type="match status" value="1"/>
</dbReference>
<evidence type="ECO:0000256" key="1">
    <source>
        <dbReference type="ARBA" id="ARBA00004123"/>
    </source>
</evidence>
<evidence type="ECO:0000313" key="6">
    <source>
        <dbReference type="EMBL" id="SMN17983.1"/>
    </source>
</evidence>
<comment type="subcellular location">
    <subcellularLocation>
        <location evidence="1">Nucleus</location>
    </subcellularLocation>
</comment>
<dbReference type="GO" id="GO:0005687">
    <property type="term" value="C:U4 snRNP"/>
    <property type="evidence" value="ECO:0007669"/>
    <property type="project" value="TreeGrafter"/>
</dbReference>
<reference evidence="6 7" key="1">
    <citation type="submission" date="2017-04" db="EMBL/GenBank/DDBJ databases">
        <authorList>
            <person name="Afonso C.L."/>
            <person name="Miller P.J."/>
            <person name="Scott M.A."/>
            <person name="Spackman E."/>
            <person name="Goraichik I."/>
            <person name="Dimitrov K.M."/>
            <person name="Suarez D.L."/>
            <person name="Swayne D.E."/>
        </authorList>
    </citation>
    <scope>NUCLEOTIDE SEQUENCE [LARGE SCALE GENOMIC DNA]</scope>
</reference>
<dbReference type="AlphaFoldDB" id="A0A1X7QX27"/>
<dbReference type="Pfam" id="PF09785">
    <property type="entry name" value="Prp31_C"/>
    <property type="match status" value="1"/>
</dbReference>
<feature type="domain" description="Nop" evidence="5">
    <location>
        <begin position="241"/>
        <end position="362"/>
    </location>
</feature>
<dbReference type="PANTHER" id="PTHR13904">
    <property type="entry name" value="PRE-MRNA SPLICING FACTOR PRP31"/>
    <property type="match status" value="1"/>
</dbReference>
<evidence type="ECO:0000313" key="7">
    <source>
        <dbReference type="Proteomes" id="UP000196158"/>
    </source>
</evidence>
<evidence type="ECO:0000256" key="4">
    <source>
        <dbReference type="SAM" id="MobiDB-lite"/>
    </source>
</evidence>
<organism evidence="6 7">
    <name type="scientific">Maudiozyma saulgeensis</name>
    <dbReference type="NCBI Taxonomy" id="1789683"/>
    <lineage>
        <taxon>Eukaryota</taxon>
        <taxon>Fungi</taxon>
        <taxon>Dikarya</taxon>
        <taxon>Ascomycota</taxon>
        <taxon>Saccharomycotina</taxon>
        <taxon>Saccharomycetes</taxon>
        <taxon>Saccharomycetales</taxon>
        <taxon>Saccharomycetaceae</taxon>
        <taxon>Maudiozyma</taxon>
    </lineage>
</organism>
<keyword evidence="2" id="KW-0539">Nucleus</keyword>
<accession>A0A1X7QX27</accession>
<dbReference type="InterPro" id="IPR042239">
    <property type="entry name" value="Nop_C"/>
</dbReference>
<dbReference type="GO" id="GO:0000244">
    <property type="term" value="P:spliceosomal tri-snRNP complex assembly"/>
    <property type="evidence" value="ECO:0007669"/>
    <property type="project" value="InterPro"/>
</dbReference>
<protein>
    <submittedName>
        <fullName evidence="6">Similar to Saccharomyces cerevisiae YGR091W PRP31 Splicing factor, component of the U4/U6-U5 snRNP complex</fullName>
    </submittedName>
</protein>
<dbReference type="InterPro" id="IPR002687">
    <property type="entry name" value="Nop_dom"/>
</dbReference>
<dbReference type="InterPro" id="IPR019175">
    <property type="entry name" value="Prp31_C"/>
</dbReference>
<evidence type="ECO:0000256" key="2">
    <source>
        <dbReference type="ARBA" id="ARBA00023242"/>
    </source>
</evidence>
<dbReference type="EMBL" id="FXLY01000002">
    <property type="protein sequence ID" value="SMN17983.1"/>
    <property type="molecule type" value="Genomic_DNA"/>
</dbReference>
<evidence type="ECO:0000256" key="3">
    <source>
        <dbReference type="ARBA" id="ARBA00023274"/>
    </source>
</evidence>
<feature type="compositionally biased region" description="Acidic residues" evidence="4">
    <location>
        <begin position="1"/>
        <end position="35"/>
    </location>
</feature>
<dbReference type="OrthoDB" id="4771285at2759"/>
<feature type="region of interest" description="Disordered" evidence="4">
    <location>
        <begin position="364"/>
        <end position="386"/>
    </location>
</feature>
<dbReference type="Pfam" id="PF01798">
    <property type="entry name" value="Nop"/>
    <property type="match status" value="1"/>
</dbReference>
<dbReference type="Proteomes" id="UP000196158">
    <property type="component" value="Unassembled WGS sequence"/>
</dbReference>
<dbReference type="GO" id="GO:0046540">
    <property type="term" value="C:U4/U6 x U5 tri-snRNP complex"/>
    <property type="evidence" value="ECO:0007669"/>
    <property type="project" value="InterPro"/>
</dbReference>
<evidence type="ECO:0000259" key="5">
    <source>
        <dbReference type="PROSITE" id="PS51358"/>
    </source>
</evidence>
<dbReference type="SUPFAM" id="SSF89124">
    <property type="entry name" value="Nop domain"/>
    <property type="match status" value="1"/>
</dbReference>
<sequence>MSDFEEDDFVNDLDNDFGEISDVEEDDVKEIEDEIMNPPDSTEQDENKEDKSTILEVIESLKMRIHNYTPFNISDKDIESIEPHELSSILPMSSRLKRLITEKDTKLDDIHVLLNEISPLITNDIRLLRKYINVIYFKRFDELETILSSDKQYAKVVKLLEQLDTRSISDTELSHRLLTSCELSKEQNLVVLMSMKTSFNYSIELTEKLQSNLLQASDNILSLIDLQQNISNFISSKIELLAPNVSALVGPKVTSLLVAYAGGILGLSKIPSCNLASIGKNKHISYEQHTTTSGIRQNGYISSTEIIQNLPIVYHKQMLRMVCAKISLASRIDCSQRGDDKNNTMGLKWKEEIENKIKKLHESPNVTDDKALPIPEDKPKKKRAGRKFRKYKEQFKLSRARQLQNRMEFGKQETTVMDSFGEEVGLGMMNTPMQQTTGASRDADRGRVTKLSKNMKKRVNEADEQTREFMLTLTGDTN</sequence>
<keyword evidence="3" id="KW-0687">Ribonucleoprotein</keyword>
<dbReference type="InterPro" id="IPR036070">
    <property type="entry name" value="Nop_dom_sf"/>
</dbReference>
<keyword evidence="7" id="KW-1185">Reference proteome</keyword>